<dbReference type="GO" id="GO:0016020">
    <property type="term" value="C:membrane"/>
    <property type="evidence" value="ECO:0007669"/>
    <property type="project" value="InterPro"/>
</dbReference>
<evidence type="ECO:0000256" key="1">
    <source>
        <dbReference type="SAM" id="Phobius"/>
    </source>
</evidence>
<gene>
    <name evidence="2" type="ORF">IAA89_05990</name>
</gene>
<reference evidence="2" key="1">
    <citation type="submission" date="2020-10" db="EMBL/GenBank/DDBJ databases">
        <authorList>
            <person name="Gilroy R."/>
        </authorList>
    </citation>
    <scope>NUCLEOTIDE SEQUENCE</scope>
    <source>
        <strain evidence="2">C6-149</strain>
    </source>
</reference>
<dbReference type="Proteomes" id="UP000823614">
    <property type="component" value="Unassembled WGS sequence"/>
</dbReference>
<name>A0A9D9H9R9_9LACO</name>
<keyword evidence="1" id="KW-0472">Membrane</keyword>
<feature type="transmembrane region" description="Helical" evidence="1">
    <location>
        <begin position="93"/>
        <end position="112"/>
    </location>
</feature>
<reference evidence="2" key="2">
    <citation type="journal article" date="2021" name="PeerJ">
        <title>Extensive microbial diversity within the chicken gut microbiome revealed by metagenomics and culture.</title>
        <authorList>
            <person name="Gilroy R."/>
            <person name="Ravi A."/>
            <person name="Getino M."/>
            <person name="Pursley I."/>
            <person name="Horton D.L."/>
            <person name="Alikhan N.F."/>
            <person name="Baker D."/>
            <person name="Gharbi K."/>
            <person name="Hall N."/>
            <person name="Watson M."/>
            <person name="Adriaenssens E.M."/>
            <person name="Foster-Nyarko E."/>
            <person name="Jarju S."/>
            <person name="Secka A."/>
            <person name="Antonio M."/>
            <person name="Oren A."/>
            <person name="Chaudhuri R.R."/>
            <person name="La Ragione R."/>
            <person name="Hildebrand F."/>
            <person name="Pallen M.J."/>
        </authorList>
    </citation>
    <scope>NUCLEOTIDE SEQUENCE</scope>
    <source>
        <strain evidence="2">C6-149</strain>
    </source>
</reference>
<feature type="transmembrane region" description="Helical" evidence="1">
    <location>
        <begin position="118"/>
        <end position="136"/>
    </location>
</feature>
<sequence length="217" mass="26078">IFVVIVTFLITFGYLFINLNKKVIIMHNLINLEQKRILNNYRFLNLFTDVKELNSSLIIKRSIFNGLIKFLSTKITNPYEYLYLRGFLRDKNFFGNIYRLVILGILISIFINNWIYSFVIYLICLFMIYIQLLPLYKKYDYNKVFNLYPLSVTYRINGYLMNIKYLIISITLVFSLESIFIFKNVYVLLLLIIIDLIIYFHCNYILKGYSKKNESKK</sequence>
<feature type="non-terminal residue" evidence="2">
    <location>
        <position position="1"/>
    </location>
</feature>
<dbReference type="InterPro" id="IPR010288">
    <property type="entry name" value="EcsB_ABC"/>
</dbReference>
<dbReference type="EMBL" id="JADIMP010000095">
    <property type="protein sequence ID" value="MBO8441963.1"/>
    <property type="molecule type" value="Genomic_DNA"/>
</dbReference>
<dbReference type="AlphaFoldDB" id="A0A9D9H9R9"/>
<feature type="transmembrane region" description="Helical" evidence="1">
    <location>
        <begin position="188"/>
        <end position="206"/>
    </location>
</feature>
<dbReference type="Pfam" id="PF05975">
    <property type="entry name" value="EcsB"/>
    <property type="match status" value="1"/>
</dbReference>
<accession>A0A9D9H9R9</accession>
<keyword evidence="1" id="KW-1133">Transmembrane helix</keyword>
<evidence type="ECO:0000313" key="3">
    <source>
        <dbReference type="Proteomes" id="UP000823614"/>
    </source>
</evidence>
<organism evidence="2 3">
    <name type="scientific">Candidatus Gallilactobacillus intestinavium</name>
    <dbReference type="NCBI Taxonomy" id="2840838"/>
    <lineage>
        <taxon>Bacteria</taxon>
        <taxon>Bacillati</taxon>
        <taxon>Bacillota</taxon>
        <taxon>Bacilli</taxon>
        <taxon>Lactobacillales</taxon>
        <taxon>Lactobacillaceae</taxon>
        <taxon>Lactobacillaceae incertae sedis</taxon>
        <taxon>Candidatus Gallilactobacillus</taxon>
    </lineage>
</organism>
<evidence type="ECO:0000313" key="2">
    <source>
        <dbReference type="EMBL" id="MBO8441963.1"/>
    </source>
</evidence>
<keyword evidence="1" id="KW-0812">Transmembrane</keyword>
<comment type="caution">
    <text evidence="2">The sequence shown here is derived from an EMBL/GenBank/DDBJ whole genome shotgun (WGS) entry which is preliminary data.</text>
</comment>
<protein>
    <submittedName>
        <fullName evidence="2">ABC transporter permease</fullName>
    </submittedName>
</protein>
<proteinExistence type="predicted"/>